<dbReference type="SUPFAM" id="SSF64518">
    <property type="entry name" value="Phase 1 flagellin"/>
    <property type="match status" value="2"/>
</dbReference>
<dbReference type="AlphaFoldDB" id="A0A9D1M5U3"/>
<dbReference type="EMBL" id="DVNC01000062">
    <property type="protein sequence ID" value="HIU54161.1"/>
    <property type="molecule type" value="Genomic_DNA"/>
</dbReference>
<name>A0A9D1M5U3_9PROT</name>
<organism evidence="1 2">
    <name type="scientific">Candidatus Scatocola faecipullorum</name>
    <dbReference type="NCBI Taxonomy" id="2840917"/>
    <lineage>
        <taxon>Bacteria</taxon>
        <taxon>Pseudomonadati</taxon>
        <taxon>Pseudomonadota</taxon>
        <taxon>Alphaproteobacteria</taxon>
        <taxon>Rhodospirillales</taxon>
        <taxon>Rhodospirillaceae</taxon>
        <taxon>Rhodospirillaceae incertae sedis</taxon>
        <taxon>Candidatus Scatocola</taxon>
    </lineage>
</organism>
<gene>
    <name evidence="1" type="ORF">IAD20_08805</name>
</gene>
<comment type="caution">
    <text evidence="1">The sequence shown here is derived from an EMBL/GenBank/DDBJ whole genome shotgun (WGS) entry which is preliminary data.</text>
</comment>
<reference evidence="1" key="2">
    <citation type="journal article" date="2021" name="PeerJ">
        <title>Extensive microbial diversity within the chicken gut microbiome revealed by metagenomics and culture.</title>
        <authorList>
            <person name="Gilroy R."/>
            <person name="Ravi A."/>
            <person name="Getino M."/>
            <person name="Pursley I."/>
            <person name="Horton D.L."/>
            <person name="Alikhan N.F."/>
            <person name="Baker D."/>
            <person name="Gharbi K."/>
            <person name="Hall N."/>
            <person name="Watson M."/>
            <person name="Adriaenssens E.M."/>
            <person name="Foster-Nyarko E."/>
            <person name="Jarju S."/>
            <person name="Secka A."/>
            <person name="Antonio M."/>
            <person name="Oren A."/>
            <person name="Chaudhuri R.R."/>
            <person name="La Ragione R."/>
            <person name="Hildebrand F."/>
            <person name="Pallen M.J."/>
        </authorList>
    </citation>
    <scope>NUCLEOTIDE SEQUENCE</scope>
    <source>
        <strain evidence="1">ChiW3-316</strain>
    </source>
</reference>
<evidence type="ECO:0000313" key="2">
    <source>
        <dbReference type="Proteomes" id="UP000824107"/>
    </source>
</evidence>
<evidence type="ECO:0008006" key="3">
    <source>
        <dbReference type="Google" id="ProtNLM"/>
    </source>
</evidence>
<proteinExistence type="predicted"/>
<reference evidence="1" key="1">
    <citation type="submission" date="2020-10" db="EMBL/GenBank/DDBJ databases">
        <authorList>
            <person name="Gilroy R."/>
        </authorList>
    </citation>
    <scope>NUCLEOTIDE SEQUENCE</scope>
    <source>
        <strain evidence="1">ChiW3-316</strain>
    </source>
</reference>
<sequence length="746" mass="79343">MRVPTYATYLNMTNATIANKNLVDLYSFQSITGLKAQNYSGYGMSASSIVSLEATLGVTSTFMENNKITEVEIKTMNTSMEAIQDAINDFKSALTSFSGITGNGGEGTTITDNTGGKLTFTSNDPDDYIGKSIIIDGNEYKFANNSNGNNIDISGATTAEEIMTALKDKLPANADYDFDGTTFTYPLGTVDNNSTIIKANGVTTGSPVTTTTGGSSLTPDYTGGELTFTNDNVADYLGQTITINGVQYTFANDGNGNNIDISGAANAEDVMNALKDKLPANADFKFEGNKFTFPLYTINGTSSVLNVDGVETGEPYTMSPDQARELRQLQNSAFSALKMLVDSLNTFANGKYLFGGGVSSQAPVDFPFSTLDEFQAYYDGLNIQYPSNSSADLSNFSVNASNTGDISLKLNGNNTNQGTITAEKAGGFLKPAITANDKTTGTLTFNSDKNTMNATEYGAFNTLSAGDTVVIGGDAAGGNAKAYIVKSVSADGKTVTFEESTPVVTDDVITPDNDVTFSKSFPVGSVINMDGFKNNNIAGQVQVTGISDDGTELYVTVDPSRFPTTTIAASSSWSLSSESYYKGGDLTSEKRISENQSISFDVNANDPAFEKLFRALGMIAQGNLVDTRNPADDITGTISSENPIDRVNEALDLISDALFNASENANVKNADIYTISAKINSNYVVLNQTMENQTTIKTNLENNISSLKDVDKTEAATKLLLASQNLEASYAVLQQAMSLSLLDYIK</sequence>
<dbReference type="Proteomes" id="UP000824107">
    <property type="component" value="Unassembled WGS sequence"/>
</dbReference>
<protein>
    <recommendedName>
        <fullName evidence="3">Flagellin C-terminal domain-containing protein</fullName>
    </recommendedName>
</protein>
<evidence type="ECO:0000313" key="1">
    <source>
        <dbReference type="EMBL" id="HIU54161.1"/>
    </source>
</evidence>
<accession>A0A9D1M5U3</accession>